<dbReference type="InterPro" id="IPR013974">
    <property type="entry name" value="SAF"/>
</dbReference>
<reference evidence="2 3" key="1">
    <citation type="submission" date="2016-10" db="EMBL/GenBank/DDBJ databases">
        <authorList>
            <person name="de Groot N.N."/>
        </authorList>
    </citation>
    <scope>NUCLEOTIDE SEQUENCE [LARGE SCALE GENOMIC DNA]</scope>
    <source>
        <strain evidence="2 3">DSM 19033</strain>
    </source>
</reference>
<dbReference type="InterPro" id="IPR013132">
    <property type="entry name" value="PseI/NeuA/B-like_N"/>
</dbReference>
<accession>A0A1H4FRL4</accession>
<feature type="domain" description="AFP-like" evidence="1">
    <location>
        <begin position="284"/>
        <end position="340"/>
    </location>
</feature>
<dbReference type="Gene3D" id="3.20.20.70">
    <property type="entry name" value="Aldolase class I"/>
    <property type="match status" value="1"/>
</dbReference>
<dbReference type="InterPro" id="IPR013785">
    <property type="entry name" value="Aldolase_TIM"/>
</dbReference>
<sequence>MKHTVIIAEAGVNHNGSLENAFKLVDAAASAGVDYVKFQTFKSDKLVSKIAQKANYQVENTQDIDESQFQMLKKLELSEEDHAALIGYCKSKNVEFFSTAFDLGSLAYLSGIGIGMVKIPSGEITNLPYLRLAAKQFSKVILSTGMATIEEIEAALEVFLKAGIPKKNISILHCNTEYPTPMKDVNLLAMLHLKETFGISIGYSDHTLGIEVPIAAVALGATIIEKHFTLDRSMKGPDHQASLEPGELKQMVLAIRNIEMAISGTGIKEPSPSEMKNIVIARKSIHLLNSLAENDSIQDSDLEMLRPGDGISPMDVEKVIGRKLNKNLPAGTKLSLNDLL</sequence>
<dbReference type="GO" id="GO:0047444">
    <property type="term" value="F:N-acylneuraminate-9-phosphate synthase activity"/>
    <property type="evidence" value="ECO:0007669"/>
    <property type="project" value="TreeGrafter"/>
</dbReference>
<dbReference type="PANTHER" id="PTHR42966">
    <property type="entry name" value="N-ACETYLNEURAMINATE SYNTHASE"/>
    <property type="match status" value="1"/>
</dbReference>
<dbReference type="SUPFAM" id="SSF51269">
    <property type="entry name" value="AFP III-like domain"/>
    <property type="match status" value="1"/>
</dbReference>
<dbReference type="InterPro" id="IPR057736">
    <property type="entry name" value="SAF_PseI/NeuA/NeuB"/>
</dbReference>
<evidence type="ECO:0000313" key="2">
    <source>
        <dbReference type="EMBL" id="SEA99956.1"/>
    </source>
</evidence>
<organism evidence="2 3">
    <name type="scientific">Pedobacter hartonius</name>
    <dbReference type="NCBI Taxonomy" id="425514"/>
    <lineage>
        <taxon>Bacteria</taxon>
        <taxon>Pseudomonadati</taxon>
        <taxon>Bacteroidota</taxon>
        <taxon>Sphingobacteriia</taxon>
        <taxon>Sphingobacteriales</taxon>
        <taxon>Sphingobacteriaceae</taxon>
        <taxon>Pedobacter</taxon>
    </lineage>
</organism>
<dbReference type="InterPro" id="IPR036732">
    <property type="entry name" value="AFP_Neu5c_C_sf"/>
</dbReference>
<proteinExistence type="predicted"/>
<protein>
    <submittedName>
        <fullName evidence="2">N-acetylneuraminate synthase</fullName>
    </submittedName>
</protein>
<dbReference type="InterPro" id="IPR020007">
    <property type="entry name" value="NeuB/NeuA"/>
</dbReference>
<evidence type="ECO:0000259" key="1">
    <source>
        <dbReference type="PROSITE" id="PS50844"/>
    </source>
</evidence>
<dbReference type="InterPro" id="IPR006190">
    <property type="entry name" value="SAF_AFP_Neu5Ac"/>
</dbReference>
<dbReference type="AlphaFoldDB" id="A0A1H4FRL4"/>
<dbReference type="PROSITE" id="PS50844">
    <property type="entry name" value="AFP_LIKE"/>
    <property type="match status" value="1"/>
</dbReference>
<dbReference type="GO" id="GO:0016051">
    <property type="term" value="P:carbohydrate biosynthetic process"/>
    <property type="evidence" value="ECO:0007669"/>
    <property type="project" value="InterPro"/>
</dbReference>
<dbReference type="OrthoDB" id="9814210at2"/>
<dbReference type="SUPFAM" id="SSF51569">
    <property type="entry name" value="Aldolase"/>
    <property type="match status" value="1"/>
</dbReference>
<dbReference type="InterPro" id="IPR051690">
    <property type="entry name" value="PseI-like"/>
</dbReference>
<dbReference type="NCBIfam" id="TIGR03569">
    <property type="entry name" value="NeuB_NnaB"/>
    <property type="match status" value="1"/>
</dbReference>
<dbReference type="STRING" id="425514.SAMN05443550_10889"/>
<dbReference type="SMART" id="SM00858">
    <property type="entry name" value="SAF"/>
    <property type="match status" value="1"/>
</dbReference>
<keyword evidence="3" id="KW-1185">Reference proteome</keyword>
<dbReference type="EMBL" id="FNRA01000008">
    <property type="protein sequence ID" value="SEA99956.1"/>
    <property type="molecule type" value="Genomic_DNA"/>
</dbReference>
<dbReference type="Pfam" id="PF08666">
    <property type="entry name" value="SAF"/>
    <property type="match status" value="1"/>
</dbReference>
<dbReference type="Gene3D" id="3.90.1210.10">
    <property type="entry name" value="Antifreeze-like/N-acetylneuraminic acid synthase C-terminal domain"/>
    <property type="match status" value="1"/>
</dbReference>
<dbReference type="PANTHER" id="PTHR42966:SF1">
    <property type="entry name" value="SIALIC ACID SYNTHASE"/>
    <property type="match status" value="1"/>
</dbReference>
<dbReference type="Pfam" id="PF03102">
    <property type="entry name" value="NeuB"/>
    <property type="match status" value="1"/>
</dbReference>
<dbReference type="RefSeq" id="WP_090557913.1">
    <property type="nucleotide sequence ID" value="NZ_FNRA01000008.1"/>
</dbReference>
<name>A0A1H4FRL4_9SPHI</name>
<dbReference type="CDD" id="cd11615">
    <property type="entry name" value="SAF_NeuB_like"/>
    <property type="match status" value="1"/>
</dbReference>
<gene>
    <name evidence="2" type="ORF">SAMN05443550_10889</name>
</gene>
<evidence type="ECO:0000313" key="3">
    <source>
        <dbReference type="Proteomes" id="UP000198850"/>
    </source>
</evidence>
<dbReference type="Proteomes" id="UP000198850">
    <property type="component" value="Unassembled WGS sequence"/>
</dbReference>